<evidence type="ECO:0000313" key="3">
    <source>
        <dbReference type="Proteomes" id="UP001252243"/>
    </source>
</evidence>
<sequence>MCIQLLFGRLRRMGGAGAATEAGVAPESHRLDEDGRYPAWNGGPLWRIGACRQEWRPFVANGRMSPGVAAVCGESVVPELTRRPGSRRRRIGWTKVAAIRGEMAATCGESAHVPTNGGHSWRMGGAGAVSEAGVAPATHRLDEGGRYPGWSGGHLWRIGARRQEWRPFVANRWCRSCLGGRGCAGVASVGRRWPLSGVEWRPLVANRRTSPRMAAVCGDLAARTASAPAHAAHTKAAPDIPQRNVRRRRLR</sequence>
<evidence type="ECO:0000256" key="1">
    <source>
        <dbReference type="SAM" id="MobiDB-lite"/>
    </source>
</evidence>
<organism evidence="2 3">
    <name type="scientific">Arthrobacter ginsengisoli</name>
    <dbReference type="NCBI Taxonomy" id="1356565"/>
    <lineage>
        <taxon>Bacteria</taxon>
        <taxon>Bacillati</taxon>
        <taxon>Actinomycetota</taxon>
        <taxon>Actinomycetes</taxon>
        <taxon>Micrococcales</taxon>
        <taxon>Micrococcaceae</taxon>
        <taxon>Arthrobacter</taxon>
    </lineage>
</organism>
<protein>
    <submittedName>
        <fullName evidence="2">Uncharacterized protein</fullName>
    </submittedName>
</protein>
<gene>
    <name evidence="2" type="ORF">J2X01_001955</name>
</gene>
<feature type="region of interest" description="Disordered" evidence="1">
    <location>
        <begin position="227"/>
        <end position="251"/>
    </location>
</feature>
<accession>A0ABU1UBW2</accession>
<feature type="compositionally biased region" description="Low complexity" evidence="1">
    <location>
        <begin position="227"/>
        <end position="238"/>
    </location>
</feature>
<evidence type="ECO:0000313" key="2">
    <source>
        <dbReference type="EMBL" id="MDR7082666.1"/>
    </source>
</evidence>
<keyword evidence="3" id="KW-1185">Reference proteome</keyword>
<dbReference type="EMBL" id="JAVDVQ010000006">
    <property type="protein sequence ID" value="MDR7082666.1"/>
    <property type="molecule type" value="Genomic_DNA"/>
</dbReference>
<proteinExistence type="predicted"/>
<comment type="caution">
    <text evidence="2">The sequence shown here is derived from an EMBL/GenBank/DDBJ whole genome shotgun (WGS) entry which is preliminary data.</text>
</comment>
<reference evidence="2 3" key="1">
    <citation type="submission" date="2023-07" db="EMBL/GenBank/DDBJ databases">
        <title>Sorghum-associated microbial communities from plants grown in Nebraska, USA.</title>
        <authorList>
            <person name="Schachtman D."/>
        </authorList>
    </citation>
    <scope>NUCLEOTIDE SEQUENCE [LARGE SCALE GENOMIC DNA]</scope>
    <source>
        <strain evidence="2 3">BE167</strain>
    </source>
</reference>
<dbReference type="Proteomes" id="UP001252243">
    <property type="component" value="Unassembled WGS sequence"/>
</dbReference>
<name>A0ABU1UBW2_9MICC</name>